<dbReference type="GO" id="GO:0005524">
    <property type="term" value="F:ATP binding"/>
    <property type="evidence" value="ECO:0007669"/>
    <property type="project" value="InterPro"/>
</dbReference>
<name>A0A5N8VE45_9ACTN</name>
<feature type="domain" description="Phosphoribulokinase/uridine kinase" evidence="1">
    <location>
        <begin position="133"/>
        <end position="215"/>
    </location>
</feature>
<dbReference type="PANTHER" id="PTHR10285">
    <property type="entry name" value="URIDINE KINASE"/>
    <property type="match status" value="1"/>
</dbReference>
<sequence length="237" mass="25121">MTTLDTTTTAEHDSYAAGTCLSREVSGSFLPGEDIPVRITNATSAGRRVPVLAVAGGTASGKSTLAEAIVVHRPGAVALVHLDDFYVPAHDPQRGMRTLSATGAQTLDWNHPGSIDEDAAAAAVDAAATSGRYRLVVVEGLFALGLPKIADQATWGIYVDAPDDVRLARKLLRKIEIQCQDPAISLRNYLNSGRERHTDFVAPSRARADLVLDGMMPTADLLTAVDNLVGPHLAFAR</sequence>
<reference evidence="2 3" key="1">
    <citation type="submission" date="2019-07" db="EMBL/GenBank/DDBJ databases">
        <title>New species of Amycolatopsis and Streptomyces.</title>
        <authorList>
            <person name="Duangmal K."/>
            <person name="Teo W.F.A."/>
            <person name="Lipun K."/>
        </authorList>
    </citation>
    <scope>NUCLEOTIDE SEQUENCE [LARGE SCALE GENOMIC DNA]</scope>
    <source>
        <strain evidence="2 3">NBRC 109810</strain>
    </source>
</reference>
<dbReference type="Proteomes" id="UP000325849">
    <property type="component" value="Unassembled WGS sequence"/>
</dbReference>
<organism evidence="2 3">
    <name type="scientific">Streptomyces adustus</name>
    <dbReference type="NCBI Taxonomy" id="1609272"/>
    <lineage>
        <taxon>Bacteria</taxon>
        <taxon>Bacillati</taxon>
        <taxon>Actinomycetota</taxon>
        <taxon>Actinomycetes</taxon>
        <taxon>Kitasatosporales</taxon>
        <taxon>Streptomycetaceae</taxon>
        <taxon>Streptomyces</taxon>
    </lineage>
</organism>
<gene>
    <name evidence="2" type="ORF">FNH09_13500</name>
</gene>
<dbReference type="EMBL" id="VJZD01000043">
    <property type="protein sequence ID" value="MPY32255.1"/>
    <property type="molecule type" value="Genomic_DNA"/>
</dbReference>
<comment type="caution">
    <text evidence="2">The sequence shown here is derived from an EMBL/GenBank/DDBJ whole genome shotgun (WGS) entry which is preliminary data.</text>
</comment>
<evidence type="ECO:0000259" key="1">
    <source>
        <dbReference type="Pfam" id="PF00485"/>
    </source>
</evidence>
<dbReference type="OrthoDB" id="9777642at2"/>
<dbReference type="Pfam" id="PF00485">
    <property type="entry name" value="PRK"/>
    <property type="match status" value="1"/>
</dbReference>
<evidence type="ECO:0000313" key="3">
    <source>
        <dbReference type="Proteomes" id="UP000325849"/>
    </source>
</evidence>
<protein>
    <recommendedName>
        <fullName evidence="1">Phosphoribulokinase/uridine kinase domain-containing protein</fullName>
    </recommendedName>
</protein>
<dbReference type="InterPro" id="IPR006083">
    <property type="entry name" value="PRK/URK"/>
</dbReference>
<keyword evidence="3" id="KW-1185">Reference proteome</keyword>
<accession>A0A5N8VE45</accession>
<dbReference type="SUPFAM" id="SSF52540">
    <property type="entry name" value="P-loop containing nucleoside triphosphate hydrolases"/>
    <property type="match status" value="1"/>
</dbReference>
<evidence type="ECO:0000313" key="2">
    <source>
        <dbReference type="EMBL" id="MPY32255.1"/>
    </source>
</evidence>
<dbReference type="GO" id="GO:0016301">
    <property type="term" value="F:kinase activity"/>
    <property type="evidence" value="ECO:0007669"/>
    <property type="project" value="InterPro"/>
</dbReference>
<dbReference type="RefSeq" id="WP_152887512.1">
    <property type="nucleotide sequence ID" value="NZ_VJZD01000043.1"/>
</dbReference>
<dbReference type="AlphaFoldDB" id="A0A5N8VE45"/>
<dbReference type="InterPro" id="IPR027417">
    <property type="entry name" value="P-loop_NTPase"/>
</dbReference>
<dbReference type="Gene3D" id="3.40.50.300">
    <property type="entry name" value="P-loop containing nucleotide triphosphate hydrolases"/>
    <property type="match status" value="2"/>
</dbReference>
<proteinExistence type="predicted"/>